<sequence>MSATKAVRLPDIGNSGIPSLSEGKLRSNGSPNRNSLPRLSKSQGVNAEGSNLHGSAVTKENTLVVSAASGREENQLPEEWTQMRVNPHEEDDSHRTKLDWENQIAKHILSLFATSHAVKNINEGSALLDFVEVDKGISQSKDQNEQSQQKAFNKSASLNLLHTRPSGPPPPITEGSHESDFNSEQQQSSKRRKKKIKKVNKVIPADETERKQKAEKESQYSIAERVILRVHAEAEAAEAAQGHAGRSKSQNKDKHRITNTITLKDGNEIVVRGTPRCFPIWFVSTGDVYADWTVLPGGAKLQAHLNVLYEQCKYNDYLGILETIIVDMWRRVKYGKEDFTLGSFGHTAQQQVSAHASGTHTGTNTGGTNTGNNTARSASRGRSHSHGGTTTASNNLTEGGRNNRAASSAEFGNTSGGDPFGDTVVWEDAGEEGLVPRKISSPAPAIVAGSPTRTISSPQSQAASYLSPAPGSMNTDNVEDPTMLLPVPQLILLWRQLILATIAMGILYLERKQPDKAMLLFKRAEEYAANDEIVSQKSARRELRAHCKDAISYYFFKRKKSIAALGYSEQAMALYEECDNVDGIAVCLLHVAAVYSQIGDFKTSHLKLFQFLAMVESGRLSTQDATPKQLCLVAIGYHNLAVVQLKLAMPDLACKNSQNARKIARLCLSYSNRWIDTFQYTHEIAISDVKYDLRAKKARDLTEAQLALVIDLSEALFDPYNDAGATV</sequence>
<evidence type="ECO:0000256" key="1">
    <source>
        <dbReference type="SAM" id="MobiDB-lite"/>
    </source>
</evidence>
<feature type="region of interest" description="Disordered" evidence="1">
    <location>
        <begin position="350"/>
        <end position="474"/>
    </location>
</feature>
<dbReference type="SUPFAM" id="SSF48452">
    <property type="entry name" value="TPR-like"/>
    <property type="match status" value="1"/>
</dbReference>
<feature type="region of interest" description="Disordered" evidence="1">
    <location>
        <begin position="1"/>
        <end position="95"/>
    </location>
</feature>
<accession>A0A7S3HG37</accession>
<organism evidence="2">
    <name type="scientific">Spumella elongata</name>
    <dbReference type="NCBI Taxonomy" id="89044"/>
    <lineage>
        <taxon>Eukaryota</taxon>
        <taxon>Sar</taxon>
        <taxon>Stramenopiles</taxon>
        <taxon>Ochrophyta</taxon>
        <taxon>Chrysophyceae</taxon>
        <taxon>Chromulinales</taxon>
        <taxon>Chromulinaceae</taxon>
        <taxon>Spumella</taxon>
    </lineage>
</organism>
<dbReference type="EMBL" id="HBIC01043648">
    <property type="protein sequence ID" value="CAE0293496.1"/>
    <property type="molecule type" value="Transcribed_RNA"/>
</dbReference>
<feature type="compositionally biased region" description="Basic and acidic residues" evidence="1">
    <location>
        <begin position="207"/>
        <end position="216"/>
    </location>
</feature>
<dbReference type="AlphaFoldDB" id="A0A7S3HG37"/>
<feature type="compositionally biased region" description="Polar residues" evidence="1">
    <location>
        <begin position="404"/>
        <end position="413"/>
    </location>
</feature>
<dbReference type="Gene3D" id="1.25.40.10">
    <property type="entry name" value="Tetratricopeptide repeat domain"/>
    <property type="match status" value="1"/>
</dbReference>
<feature type="compositionally biased region" description="Basic and acidic residues" evidence="1">
    <location>
        <begin position="86"/>
        <end position="95"/>
    </location>
</feature>
<feature type="region of interest" description="Disordered" evidence="1">
    <location>
        <begin position="160"/>
        <end position="216"/>
    </location>
</feature>
<feature type="compositionally biased region" description="Polar residues" evidence="1">
    <location>
        <begin position="451"/>
        <end position="464"/>
    </location>
</feature>
<feature type="compositionally biased region" description="Polar residues" evidence="1">
    <location>
        <begin position="27"/>
        <end position="64"/>
    </location>
</feature>
<proteinExistence type="predicted"/>
<gene>
    <name evidence="2" type="ORF">SELO1098_LOCUS22348</name>
</gene>
<dbReference type="InterPro" id="IPR011990">
    <property type="entry name" value="TPR-like_helical_dom_sf"/>
</dbReference>
<reference evidence="2" key="1">
    <citation type="submission" date="2021-01" db="EMBL/GenBank/DDBJ databases">
        <authorList>
            <person name="Corre E."/>
            <person name="Pelletier E."/>
            <person name="Niang G."/>
            <person name="Scheremetjew M."/>
            <person name="Finn R."/>
            <person name="Kale V."/>
            <person name="Holt S."/>
            <person name="Cochrane G."/>
            <person name="Meng A."/>
            <person name="Brown T."/>
            <person name="Cohen L."/>
        </authorList>
    </citation>
    <scope>NUCLEOTIDE SEQUENCE</scope>
    <source>
        <strain evidence="2">CCAP 955/1</strain>
    </source>
</reference>
<name>A0A7S3HG37_9STRA</name>
<evidence type="ECO:0000313" key="2">
    <source>
        <dbReference type="EMBL" id="CAE0293496.1"/>
    </source>
</evidence>
<feature type="compositionally biased region" description="Basic residues" evidence="1">
    <location>
        <begin position="189"/>
        <end position="200"/>
    </location>
</feature>
<protein>
    <submittedName>
        <fullName evidence="2">Uncharacterized protein</fullName>
    </submittedName>
</protein>